<evidence type="ECO:0000259" key="2">
    <source>
        <dbReference type="Pfam" id="PF03992"/>
    </source>
</evidence>
<dbReference type="Proteomes" id="UP000317977">
    <property type="component" value="Unassembled WGS sequence"/>
</dbReference>
<evidence type="ECO:0000313" key="3">
    <source>
        <dbReference type="EMBL" id="TWU55838.1"/>
    </source>
</evidence>
<keyword evidence="1" id="KW-0472">Membrane</keyword>
<keyword evidence="3" id="KW-0503">Monooxygenase</keyword>
<dbReference type="AlphaFoldDB" id="A0A5C6F3D1"/>
<dbReference type="PANTHER" id="PTHR40057:SF1">
    <property type="entry name" value="SLR1162 PROTEIN"/>
    <property type="match status" value="1"/>
</dbReference>
<accession>A0A5C6F3D1</accession>
<dbReference type="Gene3D" id="3.30.70.100">
    <property type="match status" value="1"/>
</dbReference>
<evidence type="ECO:0000313" key="4">
    <source>
        <dbReference type="Proteomes" id="UP000317977"/>
    </source>
</evidence>
<dbReference type="PANTHER" id="PTHR40057">
    <property type="entry name" value="SLR1162 PROTEIN"/>
    <property type="match status" value="1"/>
</dbReference>
<keyword evidence="1" id="KW-1133">Transmembrane helix</keyword>
<keyword evidence="3" id="KW-0560">Oxidoreductase</keyword>
<proteinExistence type="predicted"/>
<dbReference type="Pfam" id="PF03992">
    <property type="entry name" value="ABM"/>
    <property type="match status" value="1"/>
</dbReference>
<reference evidence="3 4" key="1">
    <citation type="submission" date="2019-02" db="EMBL/GenBank/DDBJ databases">
        <title>Deep-cultivation of Planctomycetes and their phenomic and genomic characterization uncovers novel biology.</title>
        <authorList>
            <person name="Wiegand S."/>
            <person name="Jogler M."/>
            <person name="Boedeker C."/>
            <person name="Pinto D."/>
            <person name="Vollmers J."/>
            <person name="Rivas-Marin E."/>
            <person name="Kohn T."/>
            <person name="Peeters S.H."/>
            <person name="Heuer A."/>
            <person name="Rast P."/>
            <person name="Oberbeckmann S."/>
            <person name="Bunk B."/>
            <person name="Jeske O."/>
            <person name="Meyerdierks A."/>
            <person name="Storesund J.E."/>
            <person name="Kallscheuer N."/>
            <person name="Luecker S."/>
            <person name="Lage O.M."/>
            <person name="Pohl T."/>
            <person name="Merkel B.J."/>
            <person name="Hornburger P."/>
            <person name="Mueller R.-W."/>
            <person name="Bruemmer F."/>
            <person name="Labrenz M."/>
            <person name="Spormann A.M."/>
            <person name="Op Den Camp H."/>
            <person name="Overmann J."/>
            <person name="Amann R."/>
            <person name="Jetten M.S.M."/>
            <person name="Mascher T."/>
            <person name="Medema M.H."/>
            <person name="Devos D.P."/>
            <person name="Kaster A.-K."/>
            <person name="Ovreas L."/>
            <person name="Rohde M."/>
            <person name="Galperin M.Y."/>
            <person name="Jogler C."/>
        </authorList>
    </citation>
    <scope>NUCLEOTIDE SEQUENCE [LARGE SCALE GENOMIC DNA]</scope>
    <source>
        <strain evidence="3 4">Poly59</strain>
    </source>
</reference>
<dbReference type="OrthoDB" id="1494254at2"/>
<feature type="transmembrane region" description="Helical" evidence="1">
    <location>
        <begin position="162"/>
        <end position="185"/>
    </location>
</feature>
<dbReference type="EMBL" id="SJPX01000002">
    <property type="protein sequence ID" value="TWU55838.1"/>
    <property type="molecule type" value="Genomic_DNA"/>
</dbReference>
<dbReference type="InterPro" id="IPR011008">
    <property type="entry name" value="Dimeric_a/b-barrel"/>
</dbReference>
<name>A0A5C6F3D1_9BACT</name>
<organism evidence="3 4">
    <name type="scientific">Rubripirellula reticaptiva</name>
    <dbReference type="NCBI Taxonomy" id="2528013"/>
    <lineage>
        <taxon>Bacteria</taxon>
        <taxon>Pseudomonadati</taxon>
        <taxon>Planctomycetota</taxon>
        <taxon>Planctomycetia</taxon>
        <taxon>Pirellulales</taxon>
        <taxon>Pirellulaceae</taxon>
        <taxon>Rubripirellula</taxon>
    </lineage>
</organism>
<dbReference type="InterPro" id="IPR007138">
    <property type="entry name" value="ABM_dom"/>
</dbReference>
<keyword evidence="1" id="KW-0812">Transmembrane</keyword>
<keyword evidence="4" id="KW-1185">Reference proteome</keyword>
<evidence type="ECO:0000256" key="1">
    <source>
        <dbReference type="SAM" id="Phobius"/>
    </source>
</evidence>
<sequence>MMSTKSSTMDSSIANEPSTILATACPATGKEHLWEQAIGELIRTSLSFPGHLGATVLKPHTALDRQYRVITKFDSHEHMQRWYDSPERQACVVALSAFEAKPADIQHLTGLEAWFEPPQLEAHTEVAKQSHPPKYKMAVIIWIAVYATVLPMIAMLKPMVAGIHPLVSSAMLAAASVVLMTWIVMPILTRIFQAWLFPTAVKTDAAN</sequence>
<dbReference type="SUPFAM" id="SSF54909">
    <property type="entry name" value="Dimeric alpha+beta barrel"/>
    <property type="match status" value="1"/>
</dbReference>
<feature type="domain" description="ABM" evidence="2">
    <location>
        <begin position="22"/>
        <end position="92"/>
    </location>
</feature>
<dbReference type="GO" id="GO:0004497">
    <property type="term" value="F:monooxygenase activity"/>
    <property type="evidence" value="ECO:0007669"/>
    <property type="project" value="UniProtKB-KW"/>
</dbReference>
<gene>
    <name evidence="3" type="ORF">Poly59_21410</name>
</gene>
<protein>
    <submittedName>
        <fullName evidence="3">Antibiotic biosynthesis monooxygenase</fullName>
    </submittedName>
</protein>
<dbReference type="InterPro" id="IPR038762">
    <property type="entry name" value="ABM_predict"/>
</dbReference>
<comment type="caution">
    <text evidence="3">The sequence shown here is derived from an EMBL/GenBank/DDBJ whole genome shotgun (WGS) entry which is preliminary data.</text>
</comment>
<feature type="transmembrane region" description="Helical" evidence="1">
    <location>
        <begin position="137"/>
        <end position="156"/>
    </location>
</feature>